<keyword evidence="1" id="KW-0812">Transmembrane</keyword>
<dbReference type="AlphaFoldDB" id="A0A6N6MK48"/>
<dbReference type="RefSeq" id="WP_150965361.1">
    <property type="nucleotide sequence ID" value="NZ_VZZJ01000019.1"/>
</dbReference>
<dbReference type="Proteomes" id="UP000441523">
    <property type="component" value="Unassembled WGS sequence"/>
</dbReference>
<name>A0A6N6MK48_9HYPH</name>
<comment type="caution">
    <text evidence="2">The sequence shown here is derived from an EMBL/GenBank/DDBJ whole genome shotgun (WGS) entry which is preliminary data.</text>
</comment>
<accession>A0A6N6MK48</accession>
<keyword evidence="1" id="KW-1133">Transmembrane helix</keyword>
<evidence type="ECO:0000313" key="3">
    <source>
        <dbReference type="Proteomes" id="UP000441523"/>
    </source>
</evidence>
<organism evidence="2 3">
    <name type="scientific">Methylobacterium planeticum</name>
    <dbReference type="NCBI Taxonomy" id="2615211"/>
    <lineage>
        <taxon>Bacteria</taxon>
        <taxon>Pseudomonadati</taxon>
        <taxon>Pseudomonadota</taxon>
        <taxon>Alphaproteobacteria</taxon>
        <taxon>Hyphomicrobiales</taxon>
        <taxon>Methylobacteriaceae</taxon>
        <taxon>Methylobacterium</taxon>
    </lineage>
</organism>
<reference evidence="2 3" key="1">
    <citation type="submission" date="2019-09" db="EMBL/GenBank/DDBJ databases">
        <title>YIM 132548 draft genome.</title>
        <authorList>
            <person name="Jiang L."/>
        </authorList>
    </citation>
    <scope>NUCLEOTIDE SEQUENCE [LARGE SCALE GENOMIC DNA]</scope>
    <source>
        <strain evidence="2 3">YIM 132548</strain>
    </source>
</reference>
<evidence type="ECO:0000256" key="1">
    <source>
        <dbReference type="SAM" id="Phobius"/>
    </source>
</evidence>
<proteinExistence type="predicted"/>
<protein>
    <submittedName>
        <fullName evidence="2">Uncharacterized protein</fullName>
    </submittedName>
</protein>
<feature type="transmembrane region" description="Helical" evidence="1">
    <location>
        <begin position="74"/>
        <end position="95"/>
    </location>
</feature>
<gene>
    <name evidence="2" type="ORF">F6X51_19635</name>
</gene>
<sequence length="125" mass="13692">MSSQRRVECALWPAGYVLLRSPKRRSFLAAYRSSLAFVLVLPLAASLAYLTRPSGEFWWCDKNDRSGVVCVRNWLNAVGNLGALIIAGGAAAAAYGQYTAAKQQPELAQLPSIEAVIREVRPVQR</sequence>
<keyword evidence="1" id="KW-0472">Membrane</keyword>
<evidence type="ECO:0000313" key="2">
    <source>
        <dbReference type="EMBL" id="KAB1071522.1"/>
    </source>
</evidence>
<dbReference type="EMBL" id="VZZJ01000019">
    <property type="protein sequence ID" value="KAB1071522.1"/>
    <property type="molecule type" value="Genomic_DNA"/>
</dbReference>
<feature type="transmembrane region" description="Helical" evidence="1">
    <location>
        <begin position="29"/>
        <end position="49"/>
    </location>
</feature>
<keyword evidence="3" id="KW-1185">Reference proteome</keyword>